<evidence type="ECO:0000313" key="2">
    <source>
        <dbReference type="EMBL" id="NEA27389.1"/>
    </source>
</evidence>
<reference evidence="2 3" key="1">
    <citation type="submission" date="2020-01" db="EMBL/GenBank/DDBJ databases">
        <title>Insect and environment-associated Actinomycetes.</title>
        <authorList>
            <person name="Currrie C."/>
            <person name="Chevrette M."/>
            <person name="Carlson C."/>
            <person name="Stubbendieck R."/>
            <person name="Wendt-Pienkowski E."/>
        </authorList>
    </citation>
    <scope>NUCLEOTIDE SEQUENCE [LARGE SCALE GENOMIC DNA]</scope>
    <source>
        <strain evidence="2 3">SID10258</strain>
    </source>
</reference>
<evidence type="ECO:0000259" key="1">
    <source>
        <dbReference type="Pfam" id="PF04149"/>
    </source>
</evidence>
<dbReference type="Proteomes" id="UP000475532">
    <property type="component" value="Unassembled WGS sequence"/>
</dbReference>
<accession>A0A6L9QPG2</accession>
<name>A0A6L9QPG2_9ACTN</name>
<dbReference type="Pfam" id="PF04149">
    <property type="entry name" value="DUF397"/>
    <property type="match status" value="1"/>
</dbReference>
<protein>
    <submittedName>
        <fullName evidence="2">DUF397 domain-containing protein</fullName>
    </submittedName>
</protein>
<comment type="caution">
    <text evidence="2">The sequence shown here is derived from an EMBL/GenBank/DDBJ whole genome shotgun (WGS) entry which is preliminary data.</text>
</comment>
<proteinExistence type="predicted"/>
<gene>
    <name evidence="2" type="ORF">G3I70_33565</name>
</gene>
<feature type="domain" description="DUF397" evidence="1">
    <location>
        <begin position="6"/>
        <end position="58"/>
    </location>
</feature>
<sequence>MRTPLWRKSSHSAEGTSGQCVEVAVLSGSVRLRDSKNPDAEHLILTPHAFRTLLTNLKR</sequence>
<organism evidence="2 3">
    <name type="scientific">Actinomadura bangladeshensis</name>
    <dbReference type="NCBI Taxonomy" id="453573"/>
    <lineage>
        <taxon>Bacteria</taxon>
        <taxon>Bacillati</taxon>
        <taxon>Actinomycetota</taxon>
        <taxon>Actinomycetes</taxon>
        <taxon>Streptosporangiales</taxon>
        <taxon>Thermomonosporaceae</taxon>
        <taxon>Actinomadura</taxon>
    </lineage>
</organism>
<evidence type="ECO:0000313" key="3">
    <source>
        <dbReference type="Proteomes" id="UP000475532"/>
    </source>
</evidence>
<dbReference type="AlphaFoldDB" id="A0A6L9QPG2"/>
<dbReference type="EMBL" id="JAAGLI010000915">
    <property type="protein sequence ID" value="NEA27389.1"/>
    <property type="molecule type" value="Genomic_DNA"/>
</dbReference>
<dbReference type="InterPro" id="IPR007278">
    <property type="entry name" value="DUF397"/>
</dbReference>
<dbReference type="RefSeq" id="WP_163061831.1">
    <property type="nucleotide sequence ID" value="NZ_JAAGLI010000915.1"/>
</dbReference>